<protein>
    <submittedName>
        <fullName evidence="3">Fasciclin domain-containing protein</fullName>
    </submittedName>
</protein>
<feature type="domain" description="FAS1" evidence="2">
    <location>
        <begin position="347"/>
        <end position="480"/>
    </location>
</feature>
<dbReference type="Proteomes" id="UP000443153">
    <property type="component" value="Unassembled WGS sequence"/>
</dbReference>
<dbReference type="InterPro" id="IPR050904">
    <property type="entry name" value="Adhesion/Biosynth-related"/>
</dbReference>
<dbReference type="Pfam" id="PF02469">
    <property type="entry name" value="Fasciclin"/>
    <property type="match status" value="4"/>
</dbReference>
<organism evidence="3 4">
    <name type="scientific">Maribacter luteus</name>
    <dbReference type="NCBI Taxonomy" id="2594478"/>
    <lineage>
        <taxon>Bacteria</taxon>
        <taxon>Pseudomonadati</taxon>
        <taxon>Bacteroidota</taxon>
        <taxon>Flavobacteriia</taxon>
        <taxon>Flavobacteriales</taxon>
        <taxon>Flavobacteriaceae</taxon>
        <taxon>Maribacter</taxon>
    </lineage>
</organism>
<dbReference type="InterPro" id="IPR036378">
    <property type="entry name" value="FAS1_dom_sf"/>
</dbReference>
<proteinExistence type="predicted"/>
<evidence type="ECO:0000313" key="4">
    <source>
        <dbReference type="Proteomes" id="UP000443153"/>
    </source>
</evidence>
<accession>A0A6I2MTH4</accession>
<keyword evidence="1" id="KW-0732">Signal</keyword>
<dbReference type="Gene3D" id="2.30.180.10">
    <property type="entry name" value="FAS1 domain"/>
    <property type="match status" value="4"/>
</dbReference>
<feature type="signal peptide" evidence="1">
    <location>
        <begin position="1"/>
        <end position="22"/>
    </location>
</feature>
<evidence type="ECO:0000313" key="3">
    <source>
        <dbReference type="EMBL" id="MRX65554.1"/>
    </source>
</evidence>
<dbReference type="PANTHER" id="PTHR10900:SF77">
    <property type="entry name" value="FI19380P1"/>
    <property type="match status" value="1"/>
</dbReference>
<dbReference type="PROSITE" id="PS50213">
    <property type="entry name" value="FAS1"/>
    <property type="match status" value="4"/>
</dbReference>
<comment type="caution">
    <text evidence="3">The sequence shown here is derived from an EMBL/GenBank/DDBJ whole genome shotgun (WGS) entry which is preliminary data.</text>
</comment>
<feature type="domain" description="FAS1" evidence="2">
    <location>
        <begin position="205"/>
        <end position="345"/>
    </location>
</feature>
<feature type="chain" id="PRO_5026076022" evidence="1">
    <location>
        <begin position="23"/>
        <end position="637"/>
    </location>
</feature>
<feature type="domain" description="FAS1" evidence="2">
    <location>
        <begin position="42"/>
        <end position="191"/>
    </location>
</feature>
<name>A0A6I2MTH4_9FLAO</name>
<dbReference type="GO" id="GO:0005615">
    <property type="term" value="C:extracellular space"/>
    <property type="evidence" value="ECO:0007669"/>
    <property type="project" value="TreeGrafter"/>
</dbReference>
<feature type="domain" description="FAS1" evidence="2">
    <location>
        <begin position="482"/>
        <end position="631"/>
    </location>
</feature>
<dbReference type="SMART" id="SM00554">
    <property type="entry name" value="FAS1"/>
    <property type="match status" value="4"/>
</dbReference>
<dbReference type="InterPro" id="IPR000782">
    <property type="entry name" value="FAS1_domain"/>
</dbReference>
<dbReference type="AlphaFoldDB" id="A0A6I2MTH4"/>
<keyword evidence="4" id="KW-1185">Reference proteome</keyword>
<dbReference type="RefSeq" id="WP_154368472.1">
    <property type="nucleotide sequence ID" value="NZ_WKJH01000024.1"/>
</dbReference>
<reference evidence="3 4" key="1">
    <citation type="submission" date="2019-11" db="EMBL/GenBank/DDBJ databases">
        <title>Maribacter lutea sp. nov., a marine bacterium isolated from intertidal sand.</title>
        <authorList>
            <person name="Liu A."/>
        </authorList>
    </citation>
    <scope>NUCLEOTIDE SEQUENCE [LARGE SCALE GENOMIC DNA]</scope>
    <source>
        <strain evidence="3 4">RZ05</strain>
    </source>
</reference>
<dbReference type="PROSITE" id="PS51257">
    <property type="entry name" value="PROKAR_LIPOPROTEIN"/>
    <property type="match status" value="1"/>
</dbReference>
<dbReference type="PANTHER" id="PTHR10900">
    <property type="entry name" value="PERIOSTIN-RELATED"/>
    <property type="match status" value="1"/>
</dbReference>
<evidence type="ECO:0000259" key="2">
    <source>
        <dbReference type="PROSITE" id="PS50213"/>
    </source>
</evidence>
<evidence type="ECO:0000256" key="1">
    <source>
        <dbReference type="SAM" id="SignalP"/>
    </source>
</evidence>
<dbReference type="EMBL" id="WKJH01000024">
    <property type="protein sequence ID" value="MRX65554.1"/>
    <property type="molecule type" value="Genomic_DNA"/>
</dbReference>
<gene>
    <name evidence="3" type="ORF">GJ691_15475</name>
</gene>
<dbReference type="SUPFAM" id="SSF82153">
    <property type="entry name" value="FAS1 domain"/>
    <property type="match status" value="4"/>
</dbReference>
<dbReference type="OrthoDB" id="9800666at2"/>
<sequence>MKSKTKFLNSFILLLMATFVLSCSDDDDNGPDQMEADPDMIELNIVETAQATASVSSLVAALAKADESASNNLITTLSDETTSFTVLAPTNDAFSDLLSKLDGFDSLDDFNTEQLQNLLATILTYHVVGGASVTSGDLTEGQVVTTVQGEELTVSLTGGVYFMDAAGESAQVSLADVETNNGVIHLIDKVLIPQAALDALADVLLVSITDLAIGTPTLSNLVAALQAADGDLPTVLAGEGPFTVFAPTDDAFATFLSDNGFASLDDVPVDVLTQVLLNHVVSGANFSTDLTAGYISTFSTAGVGGNNLSMLVDLSSGVTLNGVSSVSAADVKALNGVVHIVDAVIGLPNIVDHAVANSDLSELVGALTADGNTTFTTLLSDTETDFTVFAPVNAAFSAWMNPDANDLNAILSNHVIAGAAAFSSGLTNSYVTTAAMNADGDNLSMYINTDDGVTINGTSNVAAADIVATNGVIHAVDAVIDLPTVVTFAVADPNFSTLVSALTELTPATDFAGILSRSEGGNTDGIDPDFTVFAPTNEAFAALAAIPEEDVLTQVLLHHVVAGANVRSTDLTPDGNTMTTTLEGDSMTITLPGTGENIADVTDGAGNMGIGIIAVDVQAKNGVIHVLNQVMIPDTTN</sequence>